<dbReference type="GO" id="GO:0016879">
    <property type="term" value="F:ligase activity, forming carbon-nitrogen bonds"/>
    <property type="evidence" value="ECO:0007669"/>
    <property type="project" value="UniProtKB-UniRule"/>
</dbReference>
<evidence type="ECO:0000256" key="2">
    <source>
        <dbReference type="ARBA" id="ARBA00022694"/>
    </source>
</evidence>
<dbReference type="HAMAP" id="MF_01539">
    <property type="entry name" value="TmcAL"/>
    <property type="match status" value="1"/>
</dbReference>
<protein>
    <recommendedName>
        <fullName evidence="3">tRNA(Met) cytidine acetate ligase</fullName>
        <ecNumber evidence="3">6.3.4.-</ecNumber>
    </recommendedName>
</protein>
<keyword evidence="3" id="KW-0694">RNA-binding</keyword>
<organism evidence="4 5">
    <name type="scientific">Brevibacillus fluminis</name>
    <dbReference type="NCBI Taxonomy" id="511487"/>
    <lineage>
        <taxon>Bacteria</taxon>
        <taxon>Bacillati</taxon>
        <taxon>Bacillota</taxon>
        <taxon>Bacilli</taxon>
        <taxon>Bacillales</taxon>
        <taxon>Paenibacillaceae</taxon>
        <taxon>Brevibacillus</taxon>
    </lineage>
</organism>
<dbReference type="Proteomes" id="UP000271031">
    <property type="component" value="Unassembled WGS sequence"/>
</dbReference>
<keyword evidence="3" id="KW-0067">ATP-binding</keyword>
<dbReference type="InterPro" id="IPR008513">
    <property type="entry name" value="tRNA(Met)_cyd_acetate_ligase"/>
</dbReference>
<sequence>MKTVGLVVEYNPLHNGHYYHYTEAKRVTGADACVIVMSSNFLQRGEPALLSKWARAEMALQAGIDLVIELPLPYSCATAELFALGAVSVLDRIGVVDSLCFGSESGEISWISDLAELLADEPEAFSLSLRAHLAKGLSYPSAYAQAASEMLDRDGSPDADLASPNNILGLNYLLALKRLGSRIQPATIKRQKAEYHQTTITDAQIASATAIRKLIFGDDAGFEELAPYVPPTTLAIIQREFELGRGPINWERFRHPLFHRLLQLSPEDIAGYHEVGEGIEHRLKAAARQATTVAELVAATKNKRYTWNRIQRMLTAVLLDMKKSTMAELSLKNGAPYARILGFSQVGKQLLHEAKKKSSIPLITKVTDGLHPMLDMEIAAVAVYSLAQPEPGDRPFTAEYRRPPIVLA</sequence>
<proteinExistence type="inferred from homology"/>
<feature type="binding site" evidence="3">
    <location>
        <position position="190"/>
    </location>
    <ligand>
        <name>ATP</name>
        <dbReference type="ChEBI" id="CHEBI:30616"/>
    </ligand>
</feature>
<evidence type="ECO:0000313" key="5">
    <source>
        <dbReference type="Proteomes" id="UP000271031"/>
    </source>
</evidence>
<dbReference type="NCBIfam" id="NF010191">
    <property type="entry name" value="PRK13670.1"/>
    <property type="match status" value="1"/>
</dbReference>
<comment type="subcellular location">
    <subcellularLocation>
        <location evidence="3">Cytoplasm</location>
    </subcellularLocation>
</comment>
<dbReference type="PANTHER" id="PTHR37825:SF1">
    <property type="entry name" value="TRNA(MET) CYTIDINE ACETATE LIGASE"/>
    <property type="match status" value="1"/>
</dbReference>
<dbReference type="AlphaFoldDB" id="A0A3M8DUU7"/>
<feature type="binding site" evidence="3">
    <location>
        <position position="102"/>
    </location>
    <ligand>
        <name>ATP</name>
        <dbReference type="ChEBI" id="CHEBI:30616"/>
    </ligand>
</feature>
<dbReference type="EMBL" id="RHHQ01000004">
    <property type="protein sequence ID" value="RNB91940.1"/>
    <property type="molecule type" value="Genomic_DNA"/>
</dbReference>
<dbReference type="GO" id="GO:0016740">
    <property type="term" value="F:transferase activity"/>
    <property type="evidence" value="ECO:0007669"/>
    <property type="project" value="UniProtKB-KW"/>
</dbReference>
<dbReference type="GO" id="GO:0005524">
    <property type="term" value="F:ATP binding"/>
    <property type="evidence" value="ECO:0007669"/>
    <property type="project" value="UniProtKB-KW"/>
</dbReference>
<dbReference type="SUPFAM" id="SSF52374">
    <property type="entry name" value="Nucleotidylyl transferase"/>
    <property type="match status" value="1"/>
</dbReference>
<keyword evidence="3" id="KW-0820">tRNA-binding</keyword>
<gene>
    <name evidence="3" type="primary">tmcAL</name>
    <name evidence="4" type="ORF">EDM56_04090</name>
</gene>
<keyword evidence="1 3" id="KW-0436">Ligase</keyword>
<comment type="caution">
    <text evidence="3">Lacks conserved residue(s) required for the propagation of feature annotation.</text>
</comment>
<dbReference type="Pfam" id="PF05636">
    <property type="entry name" value="HIGH_NTase1"/>
    <property type="match status" value="1"/>
</dbReference>
<comment type="caution">
    <text evidence="4">The sequence shown here is derived from an EMBL/GenBank/DDBJ whole genome shotgun (WGS) entry which is preliminary data.</text>
</comment>
<dbReference type="Gene3D" id="3.40.50.620">
    <property type="entry name" value="HUPs"/>
    <property type="match status" value="1"/>
</dbReference>
<comment type="catalytic activity">
    <reaction evidence="3">
        <text>cytidine(34) in elongator tRNA(Met) + acetate + ATP = N(4)-acetylcytidine(34) in elongator tRNA(Met) + AMP + diphosphate</text>
        <dbReference type="Rhea" id="RHEA:58144"/>
        <dbReference type="Rhea" id="RHEA-COMP:10693"/>
        <dbReference type="Rhea" id="RHEA-COMP:10694"/>
        <dbReference type="ChEBI" id="CHEBI:30089"/>
        <dbReference type="ChEBI" id="CHEBI:30616"/>
        <dbReference type="ChEBI" id="CHEBI:33019"/>
        <dbReference type="ChEBI" id="CHEBI:74900"/>
        <dbReference type="ChEBI" id="CHEBI:82748"/>
        <dbReference type="ChEBI" id="CHEBI:456215"/>
    </reaction>
</comment>
<feature type="binding site" evidence="3">
    <location>
        <begin position="7"/>
        <end position="20"/>
    </location>
    <ligand>
        <name>ATP</name>
        <dbReference type="ChEBI" id="CHEBI:30616"/>
    </ligand>
</feature>
<dbReference type="GO" id="GO:0000049">
    <property type="term" value="F:tRNA binding"/>
    <property type="evidence" value="ECO:0007669"/>
    <property type="project" value="UniProtKB-KW"/>
</dbReference>
<dbReference type="EC" id="6.3.4.-" evidence="3"/>
<keyword evidence="5" id="KW-1185">Reference proteome</keyword>
<accession>A0A3M8DUU7</accession>
<keyword evidence="3" id="KW-0547">Nucleotide-binding</keyword>
<feature type="binding site" evidence="3">
    <location>
        <position position="165"/>
    </location>
    <ligand>
        <name>ATP</name>
        <dbReference type="ChEBI" id="CHEBI:30616"/>
    </ligand>
</feature>
<dbReference type="OrthoDB" id="9769796at2"/>
<dbReference type="InterPro" id="IPR014729">
    <property type="entry name" value="Rossmann-like_a/b/a_fold"/>
</dbReference>
<name>A0A3M8DUU7_9BACL</name>
<keyword evidence="2 3" id="KW-0819">tRNA processing</keyword>
<evidence type="ECO:0000256" key="1">
    <source>
        <dbReference type="ARBA" id="ARBA00022598"/>
    </source>
</evidence>
<reference evidence="4 5" key="1">
    <citation type="submission" date="2018-10" db="EMBL/GenBank/DDBJ databases">
        <title>Phylogenomics of Brevibacillus.</title>
        <authorList>
            <person name="Dunlap C."/>
        </authorList>
    </citation>
    <scope>NUCLEOTIDE SEQUENCE [LARGE SCALE GENOMIC DNA]</scope>
    <source>
        <strain evidence="4 5">JCM 15716</strain>
    </source>
</reference>
<evidence type="ECO:0000313" key="4">
    <source>
        <dbReference type="EMBL" id="RNB91940.1"/>
    </source>
</evidence>
<dbReference type="GO" id="GO:0006400">
    <property type="term" value="P:tRNA modification"/>
    <property type="evidence" value="ECO:0007669"/>
    <property type="project" value="UniProtKB-UniRule"/>
</dbReference>
<comment type="function">
    <text evidence="3">Catalyzes the formation of N(4)-acetylcytidine (ac(4)C) at the wobble position of elongator tRNA(Met), using acetate and ATP as substrates. First activates an acetate ion to form acetyladenylate (Ac-AMP) and then transfers the acetyl group to tRNA to form ac(4)C34.</text>
</comment>
<dbReference type="GO" id="GO:0005737">
    <property type="term" value="C:cytoplasm"/>
    <property type="evidence" value="ECO:0007669"/>
    <property type="project" value="UniProtKB-SubCell"/>
</dbReference>
<comment type="similarity">
    <text evidence="3">Belongs to the TmcAL family.</text>
</comment>
<dbReference type="PANTHER" id="PTHR37825">
    <property type="entry name" value="TRNA(MET) CYTIDINE ACETATE LIGASE"/>
    <property type="match status" value="1"/>
</dbReference>
<keyword evidence="4" id="KW-0808">Transferase</keyword>
<keyword evidence="3" id="KW-0963">Cytoplasm</keyword>
<evidence type="ECO:0000256" key="3">
    <source>
        <dbReference type="HAMAP-Rule" id="MF_01539"/>
    </source>
</evidence>